<organism evidence="11">
    <name type="scientific">Hydra vulgaris</name>
    <name type="common">Hydra</name>
    <name type="synonym">Hydra attenuata</name>
    <dbReference type="NCBI Taxonomy" id="6087"/>
    <lineage>
        <taxon>Eukaryota</taxon>
        <taxon>Metazoa</taxon>
        <taxon>Cnidaria</taxon>
        <taxon>Hydrozoa</taxon>
        <taxon>Hydroidolina</taxon>
        <taxon>Anthoathecata</taxon>
        <taxon>Aplanulata</taxon>
        <taxon>Hydridae</taxon>
        <taxon>Hydra</taxon>
    </lineage>
</organism>
<evidence type="ECO:0000256" key="9">
    <source>
        <dbReference type="RuleBase" id="RU010713"/>
    </source>
</evidence>
<reference evidence="11" key="1">
    <citation type="submission" date="2019-01" db="EMBL/GenBank/DDBJ databases">
        <title>Stem cell differentiation trajectories in Hydra resolved at single-cell resolution.</title>
        <authorList>
            <person name="Siebert S."/>
            <person name="Farrell J.A."/>
            <person name="Cazet J.F."/>
            <person name="Abeykoon Y.L."/>
            <person name="Primack A.S."/>
            <person name="Schnitzler C.E."/>
            <person name="Juliano C.E."/>
        </authorList>
    </citation>
    <scope>NUCLEOTIDE SEQUENCE</scope>
    <source>
        <strain evidence="11">AEP</strain>
        <tissue evidence="11">Whole organism</tissue>
    </source>
</reference>
<comment type="similarity">
    <text evidence="9">Belongs to the pannexin family.</text>
</comment>
<comment type="function">
    <text evidence="9">Structural component of the gap junctions.</text>
</comment>
<sequence>MAFVASDLKNLFKIKFKARYDPLTDRYNRMFMVKLLMACTIVTGLNWYADKVHCIVSGEQDPGGFKPFASSTCWIQGLYVYKEMRSRIDESSYYGIPKDMDYDGLMNNKVLCPTESKLSALAGVDCVPMKKTFYLQYQWMPFYLATLAVLYYFPYFFYKTVNSDIIELTEEITKNENNLDKIIDRFFPYKLNTRTSGVLRLTLRQLFNLLIKLAYVVINFLAFFGTNSLLHGDFKGYGKKWLDWTRLNNTVAYDYMGVRDHPKPGNELLPPFGYCELYSSSKDIKASFGNQHKLLCEISPHILYQYVFVVLWFGMVLGMVVSIVGLIISAVSYAIGFIGINQHSRNSELKKLFNSLCYREIEYLELLRKKNISLYSDVLLRLKDRAHDTLPQPPHNPNDRRSSIDKSDIPMYPIKRKGAPSY</sequence>
<keyword evidence="8 9" id="KW-0407">Ion channel</keyword>
<dbReference type="GO" id="GO:0005886">
    <property type="term" value="C:plasma membrane"/>
    <property type="evidence" value="ECO:0007669"/>
    <property type="project" value="UniProtKB-SubCell"/>
</dbReference>
<dbReference type="Pfam" id="PF00876">
    <property type="entry name" value="Innexin"/>
    <property type="match status" value="1"/>
</dbReference>
<evidence type="ECO:0000313" key="11">
    <source>
        <dbReference type="EMBL" id="QDX46976.1"/>
    </source>
</evidence>
<dbReference type="PROSITE" id="PS51013">
    <property type="entry name" value="PANNEXIN"/>
    <property type="match status" value="1"/>
</dbReference>
<dbReference type="InterPro" id="IPR000990">
    <property type="entry name" value="Innexin"/>
</dbReference>
<evidence type="ECO:0000256" key="8">
    <source>
        <dbReference type="ARBA" id="ARBA00023303"/>
    </source>
</evidence>
<feature type="region of interest" description="Disordered" evidence="10">
    <location>
        <begin position="388"/>
        <end position="422"/>
    </location>
</feature>
<evidence type="ECO:0000256" key="6">
    <source>
        <dbReference type="ARBA" id="ARBA00023065"/>
    </source>
</evidence>
<feature type="transmembrane region" description="Helical" evidence="9">
    <location>
        <begin position="31"/>
        <end position="49"/>
    </location>
</feature>
<feature type="transmembrane region" description="Helical" evidence="9">
    <location>
        <begin position="139"/>
        <end position="158"/>
    </location>
</feature>
<evidence type="ECO:0000256" key="1">
    <source>
        <dbReference type="ARBA" id="ARBA00004651"/>
    </source>
</evidence>
<evidence type="ECO:0000256" key="3">
    <source>
        <dbReference type="ARBA" id="ARBA00022475"/>
    </source>
</evidence>
<dbReference type="GO" id="GO:0034220">
    <property type="term" value="P:monoatomic ion transmembrane transport"/>
    <property type="evidence" value="ECO:0007669"/>
    <property type="project" value="UniProtKB-KW"/>
</dbReference>
<accession>A0A5B8IDG7</accession>
<keyword evidence="3" id="KW-1003">Cell membrane</keyword>
<comment type="subcellular location">
    <subcellularLocation>
        <location evidence="1 9">Cell membrane</location>
        <topology evidence="1 9">Multi-pass membrane protein</topology>
    </subcellularLocation>
</comment>
<dbReference type="OrthoDB" id="6018771at2759"/>
<evidence type="ECO:0000256" key="10">
    <source>
        <dbReference type="SAM" id="MobiDB-lite"/>
    </source>
</evidence>
<evidence type="ECO:0000256" key="5">
    <source>
        <dbReference type="ARBA" id="ARBA00022989"/>
    </source>
</evidence>
<proteinExistence type="evidence at transcript level"/>
<dbReference type="EMBL" id="MK376918">
    <property type="protein sequence ID" value="QDX46976.1"/>
    <property type="molecule type" value="mRNA"/>
</dbReference>
<evidence type="ECO:0000256" key="2">
    <source>
        <dbReference type="ARBA" id="ARBA00022448"/>
    </source>
</evidence>
<keyword evidence="6 9" id="KW-0406">Ion transport</keyword>
<keyword evidence="2 9" id="KW-0813">Transport</keyword>
<dbReference type="PANTHER" id="PTHR11893">
    <property type="entry name" value="INNEXIN"/>
    <property type="match status" value="1"/>
</dbReference>
<dbReference type="PANTHER" id="PTHR11893:SF36">
    <property type="entry name" value="INNEXIN-5"/>
    <property type="match status" value="1"/>
</dbReference>
<protein>
    <recommendedName>
        <fullName evidence="9">Innexin</fullName>
    </recommendedName>
</protein>
<dbReference type="GO" id="GO:0005243">
    <property type="term" value="F:gap junction channel activity"/>
    <property type="evidence" value="ECO:0007669"/>
    <property type="project" value="TreeGrafter"/>
</dbReference>
<keyword evidence="5 9" id="KW-1133">Transmembrane helix</keyword>
<name>A0A5B8IDG7_HYDVU</name>
<evidence type="ECO:0000256" key="7">
    <source>
        <dbReference type="ARBA" id="ARBA00023136"/>
    </source>
</evidence>
<feature type="transmembrane region" description="Helical" evidence="9">
    <location>
        <begin position="209"/>
        <end position="230"/>
    </location>
</feature>
<evidence type="ECO:0000256" key="4">
    <source>
        <dbReference type="ARBA" id="ARBA00022692"/>
    </source>
</evidence>
<feature type="transmembrane region" description="Helical" evidence="9">
    <location>
        <begin position="319"/>
        <end position="340"/>
    </location>
</feature>
<gene>
    <name evidence="11" type="primary">INX3</name>
    <name evidence="9" type="synonym">inx</name>
</gene>
<keyword evidence="4 9" id="KW-0812">Transmembrane</keyword>
<dbReference type="GO" id="GO:0005921">
    <property type="term" value="C:gap junction"/>
    <property type="evidence" value="ECO:0007669"/>
    <property type="project" value="UniProtKB-UniRule"/>
</dbReference>
<dbReference type="AlphaFoldDB" id="A0A5B8IDG7"/>
<feature type="compositionally biased region" description="Basic and acidic residues" evidence="10">
    <location>
        <begin position="397"/>
        <end position="408"/>
    </location>
</feature>
<keyword evidence="7 9" id="KW-0472">Membrane</keyword>